<reference evidence="1" key="4">
    <citation type="submission" date="2025-09" db="UniProtKB">
        <authorList>
            <consortium name="Ensembl"/>
        </authorList>
    </citation>
    <scope>IDENTIFICATION</scope>
    <source>
        <strain evidence="1">17573</strain>
    </source>
</reference>
<protein>
    <submittedName>
        <fullName evidence="1">Uncharacterized protein</fullName>
    </submittedName>
</protein>
<reference evidence="2" key="1">
    <citation type="journal article" date="2007" name="Science">
        <title>Evolutionary and biomedical insights from the rhesus macaque genome.</title>
        <authorList>
            <person name="Gibbs R.A."/>
            <person name="Rogers J."/>
            <person name="Katze M.G."/>
            <person name="Bumgarner R."/>
            <person name="Weinstock G.M."/>
            <person name="Mardis E.R."/>
            <person name="Remington K.A."/>
            <person name="Strausberg R.L."/>
            <person name="Venter J.C."/>
            <person name="Wilson R.K."/>
            <person name="Batzer M.A."/>
            <person name="Bustamante C.D."/>
            <person name="Eichler E.E."/>
            <person name="Hahn M.W."/>
            <person name="Hardison R.C."/>
            <person name="Makova K.D."/>
            <person name="Miller W."/>
            <person name="Milosavljevic A."/>
            <person name="Palermo R.E."/>
            <person name="Siepel A."/>
            <person name="Sikela J.M."/>
            <person name="Attaway T."/>
            <person name="Bell S."/>
            <person name="Bernard K.E."/>
            <person name="Buhay C.J."/>
            <person name="Chandrabose M.N."/>
            <person name="Dao M."/>
            <person name="Davis C."/>
            <person name="Delehaunty K.D."/>
            <person name="Ding Y."/>
            <person name="Dinh H.H."/>
            <person name="Dugan-Rocha S."/>
            <person name="Fulton L.A."/>
            <person name="Gabisi R.A."/>
            <person name="Garner T.T."/>
            <person name="Godfrey J."/>
            <person name="Hawes A.C."/>
            <person name="Hernandez J."/>
            <person name="Hines S."/>
            <person name="Holder M."/>
            <person name="Hume J."/>
            <person name="Jhangiani S.N."/>
            <person name="Joshi V."/>
            <person name="Khan Z.M."/>
            <person name="Kirkness E.F."/>
            <person name="Cree A."/>
            <person name="Fowler R.G."/>
            <person name="Lee S."/>
            <person name="Lewis L.R."/>
            <person name="Li Z."/>
            <person name="Liu Y.-S."/>
            <person name="Moore S.M."/>
            <person name="Muzny D."/>
            <person name="Nazareth L.V."/>
            <person name="Ngo D.N."/>
            <person name="Okwuonu G.O."/>
            <person name="Pai G."/>
            <person name="Parker D."/>
            <person name="Paul H.A."/>
            <person name="Pfannkoch C."/>
            <person name="Pohl C.S."/>
            <person name="Rogers Y.-H.C."/>
            <person name="Ruiz S.J."/>
            <person name="Sabo A."/>
            <person name="Santibanez J."/>
            <person name="Schneider B.W."/>
            <person name="Smith S.M."/>
            <person name="Sodergren E."/>
            <person name="Svatek A.F."/>
            <person name="Utterback T.R."/>
            <person name="Vattathil S."/>
            <person name="Warren W."/>
            <person name="White C.S."/>
            <person name="Chinwalla A.T."/>
            <person name="Feng Y."/>
            <person name="Halpern A.L."/>
            <person name="Hillier L.W."/>
            <person name="Huang X."/>
            <person name="Minx P."/>
            <person name="Nelson J.O."/>
            <person name="Pepin K.H."/>
            <person name="Qin X."/>
            <person name="Sutton G.G."/>
            <person name="Venter E."/>
            <person name="Walenz B.P."/>
            <person name="Wallis J.W."/>
            <person name="Worley K.C."/>
            <person name="Yang S.-P."/>
            <person name="Jones S.M."/>
            <person name="Marra M.A."/>
            <person name="Rocchi M."/>
            <person name="Schein J.E."/>
            <person name="Baertsch R."/>
            <person name="Clarke L."/>
            <person name="Csuros M."/>
            <person name="Glasscock J."/>
            <person name="Harris R.A."/>
            <person name="Havlak P."/>
            <person name="Jackson A.R."/>
            <person name="Jiang H."/>
            <person name="Liu Y."/>
            <person name="Messina D.N."/>
            <person name="Shen Y."/>
            <person name="Song H.X.-Z."/>
            <person name="Wylie T."/>
            <person name="Zhang L."/>
            <person name="Birney E."/>
            <person name="Han K."/>
            <person name="Konkel M.K."/>
            <person name="Lee J."/>
            <person name="Smit A.F.A."/>
            <person name="Ullmer B."/>
            <person name="Wang H."/>
            <person name="Xing J."/>
            <person name="Burhans R."/>
            <person name="Cheng Z."/>
            <person name="Karro J.E."/>
            <person name="Ma J."/>
            <person name="Raney B."/>
            <person name="She X."/>
            <person name="Cox M.J."/>
            <person name="Demuth J.P."/>
            <person name="Dumas L.J."/>
            <person name="Han S.-G."/>
            <person name="Hopkins J."/>
            <person name="Karimpour-Fard A."/>
            <person name="Kim Y.H."/>
            <person name="Pollack J.R."/>
            <person name="Vinar T."/>
            <person name="Addo-Quaye C."/>
            <person name="Degenhardt J."/>
            <person name="Denby A."/>
            <person name="Hubisz M.J."/>
            <person name="Indap A."/>
            <person name="Kosiol C."/>
            <person name="Lahn B.T."/>
            <person name="Lawson H.A."/>
            <person name="Marklein A."/>
            <person name="Nielsen R."/>
            <person name="Vallender E.J."/>
            <person name="Clark A.G."/>
            <person name="Ferguson B."/>
            <person name="Hernandez R.D."/>
            <person name="Hirani K."/>
            <person name="Kehrer-Sawatzki H."/>
            <person name="Kolb J."/>
            <person name="Patil S."/>
            <person name="Pu L.-L."/>
            <person name="Ren Y."/>
            <person name="Smith D.G."/>
            <person name="Wheeler D.A."/>
            <person name="Schenck I."/>
            <person name="Ball E.V."/>
            <person name="Chen R."/>
            <person name="Cooper D.N."/>
            <person name="Giardine B."/>
            <person name="Hsu F."/>
            <person name="Kent W.J."/>
            <person name="Lesk A."/>
            <person name="Nelson D.L."/>
            <person name="O'brien W.E."/>
            <person name="Pruefer K."/>
            <person name="Stenson P.D."/>
            <person name="Wallace J.C."/>
            <person name="Ke H."/>
            <person name="Liu X.-M."/>
            <person name="Wang P."/>
            <person name="Xiang A.P."/>
            <person name="Yang F."/>
            <person name="Barber G.P."/>
            <person name="Haussler D."/>
            <person name="Karolchik D."/>
            <person name="Kern A.D."/>
            <person name="Kuhn R.M."/>
            <person name="Smith K.E."/>
            <person name="Zwieg A.S."/>
        </authorList>
    </citation>
    <scope>NUCLEOTIDE SEQUENCE [LARGE SCALE GENOMIC DNA]</scope>
    <source>
        <strain evidence="2">17573</strain>
    </source>
</reference>
<evidence type="ECO:0000313" key="2">
    <source>
        <dbReference type="Proteomes" id="UP000006718"/>
    </source>
</evidence>
<organism evidence="1 2">
    <name type="scientific">Macaca mulatta</name>
    <name type="common">Rhesus macaque</name>
    <dbReference type="NCBI Taxonomy" id="9544"/>
    <lineage>
        <taxon>Eukaryota</taxon>
        <taxon>Metazoa</taxon>
        <taxon>Chordata</taxon>
        <taxon>Craniata</taxon>
        <taxon>Vertebrata</taxon>
        <taxon>Euteleostomi</taxon>
        <taxon>Mammalia</taxon>
        <taxon>Eutheria</taxon>
        <taxon>Euarchontoglires</taxon>
        <taxon>Primates</taxon>
        <taxon>Haplorrhini</taxon>
        <taxon>Catarrhini</taxon>
        <taxon>Cercopithecidae</taxon>
        <taxon>Cercopithecinae</taxon>
        <taxon>Macaca</taxon>
    </lineage>
</organism>
<dbReference type="GeneTree" id="ENSGT00940000163505"/>
<dbReference type="InParanoid" id="A0A5F8APW4"/>
<dbReference type="Bgee" id="ENSMMUG00000062147">
    <property type="expression patterns" value="Expressed in spermatocyte and 4 other cell types or tissues"/>
</dbReference>
<sequence>TQILEPVKRVLCLCRRFIFTSLHKNCLEAFLSTCHLPSLVELLHSFFFFFLRRSLALSPRLECSGRISAHCKLCLPGSRHSPASASRVVGTTGARHRARLVFCIF</sequence>
<accession>A0A5F8APW4</accession>
<name>A0A5F8APW4_MACMU</name>
<dbReference type="Ensembl" id="ENSMMUT00000094977.1">
    <property type="protein sequence ID" value="ENSMMUP00000079423.1"/>
    <property type="gene ID" value="ENSMMUG00000062147.1"/>
</dbReference>
<reference evidence="1" key="3">
    <citation type="submission" date="2025-08" db="UniProtKB">
        <authorList>
            <consortium name="Ensembl"/>
        </authorList>
    </citation>
    <scope>IDENTIFICATION</scope>
    <source>
        <strain evidence="1">17573</strain>
    </source>
</reference>
<dbReference type="PANTHER" id="PTHR12138">
    <property type="entry name" value="PRIMATE-EXPANDED PROTEIN FAMILY"/>
    <property type="match status" value="1"/>
</dbReference>
<dbReference type="AlphaFoldDB" id="A0A5F8APW4"/>
<keyword evidence="2" id="KW-1185">Reference proteome</keyword>
<dbReference type="Proteomes" id="UP000006718">
    <property type="component" value="Chromosome 13"/>
</dbReference>
<dbReference type="PANTHER" id="PTHR12138:SF75">
    <property type="entry name" value="SECRETED PROTEIN"/>
    <property type="match status" value="1"/>
</dbReference>
<reference evidence="1" key="2">
    <citation type="submission" date="2019-01" db="EMBL/GenBank/DDBJ databases">
        <authorList>
            <person name="Graves T."/>
            <person name="Eichler E.E."/>
            <person name="Wilson R.K."/>
        </authorList>
    </citation>
    <scope>NUCLEOTIDE SEQUENCE [LARGE SCALE GENOMIC DNA]</scope>
    <source>
        <strain evidence="1">17573</strain>
    </source>
</reference>
<dbReference type="VEuPathDB" id="HostDB:ENSMMUG00000062147"/>
<evidence type="ECO:0000313" key="1">
    <source>
        <dbReference type="Ensembl" id="ENSMMUP00000079423.1"/>
    </source>
</evidence>
<proteinExistence type="predicted"/>